<evidence type="ECO:0000313" key="3">
    <source>
        <dbReference type="EMBL" id="CAB3787567.1"/>
    </source>
</evidence>
<dbReference type="NCBIfam" id="NF033674">
    <property type="entry name" value="stress_OB_fold"/>
    <property type="match status" value="1"/>
</dbReference>
<keyword evidence="4" id="KW-1185">Reference proteome</keyword>
<dbReference type="PANTHER" id="PTHR36571:SF1">
    <property type="entry name" value="PROTEIN YGIW"/>
    <property type="match status" value="1"/>
</dbReference>
<dbReference type="Proteomes" id="UP000494119">
    <property type="component" value="Unassembled WGS sequence"/>
</dbReference>
<evidence type="ECO:0000256" key="1">
    <source>
        <dbReference type="ARBA" id="ARBA00022729"/>
    </source>
</evidence>
<proteinExistence type="predicted"/>
<dbReference type="InterPro" id="IPR005220">
    <property type="entry name" value="CarO-like"/>
</dbReference>
<dbReference type="EMBL" id="CADIKL010000010">
    <property type="protein sequence ID" value="CAB3787567.1"/>
    <property type="molecule type" value="Genomic_DNA"/>
</dbReference>
<evidence type="ECO:0000256" key="2">
    <source>
        <dbReference type="SAM" id="SignalP"/>
    </source>
</evidence>
<name>A0A6J5FUG1_9BURK</name>
<dbReference type="PANTHER" id="PTHR36571">
    <property type="entry name" value="PROTEIN YGIW"/>
    <property type="match status" value="1"/>
</dbReference>
<sequence length="116" mass="12551">MKKLIIAGLIATFAAAAHAQYTGPGEQPAATTVQQLTSTGKDDQRVVLRGHVVKSLGDEKYTFKDSTGEIPVKIDAKRWPSGQPVNDATTVELTGKYDKEMFGTPKVKVHDVKVVQ</sequence>
<dbReference type="Pfam" id="PF04076">
    <property type="entry name" value="BOF"/>
    <property type="match status" value="1"/>
</dbReference>
<dbReference type="InterPro" id="IPR036700">
    <property type="entry name" value="BOBF_sf"/>
</dbReference>
<organism evidence="3 4">
    <name type="scientific">Paraburkholderia caffeinitolerans</name>
    <dbReference type="NCBI Taxonomy" id="1723730"/>
    <lineage>
        <taxon>Bacteria</taxon>
        <taxon>Pseudomonadati</taxon>
        <taxon>Pseudomonadota</taxon>
        <taxon>Betaproteobacteria</taxon>
        <taxon>Burkholderiales</taxon>
        <taxon>Burkholderiaceae</taxon>
        <taxon>Paraburkholderia</taxon>
    </lineage>
</organism>
<gene>
    <name evidence="3" type="primary">ygiW</name>
    <name evidence="3" type="ORF">LMG28688_02494</name>
</gene>
<dbReference type="RefSeq" id="WP_129564157.1">
    <property type="nucleotide sequence ID" value="NZ_CADIKL010000010.1"/>
</dbReference>
<protein>
    <submittedName>
        <fullName evidence="3">Protein YgiW</fullName>
    </submittedName>
</protein>
<keyword evidence="1 2" id="KW-0732">Signal</keyword>
<dbReference type="SUPFAM" id="SSF101756">
    <property type="entry name" value="Hypothetical protein YgiW"/>
    <property type="match status" value="1"/>
</dbReference>
<evidence type="ECO:0000313" key="4">
    <source>
        <dbReference type="Proteomes" id="UP000494119"/>
    </source>
</evidence>
<reference evidence="3 4" key="1">
    <citation type="submission" date="2020-04" db="EMBL/GenBank/DDBJ databases">
        <authorList>
            <person name="De Canck E."/>
        </authorList>
    </citation>
    <scope>NUCLEOTIDE SEQUENCE [LARGE SCALE GENOMIC DNA]</scope>
    <source>
        <strain evidence="3 4">LMG 28688</strain>
    </source>
</reference>
<feature type="chain" id="PRO_5026654820" evidence="2">
    <location>
        <begin position="20"/>
        <end position="116"/>
    </location>
</feature>
<dbReference type="Gene3D" id="2.40.50.200">
    <property type="entry name" value="Bacterial OB-fold"/>
    <property type="match status" value="1"/>
</dbReference>
<dbReference type="AlphaFoldDB" id="A0A6J5FUG1"/>
<feature type="signal peptide" evidence="2">
    <location>
        <begin position="1"/>
        <end position="19"/>
    </location>
</feature>
<accession>A0A6J5FUG1</accession>